<evidence type="ECO:0000256" key="2">
    <source>
        <dbReference type="ARBA" id="ARBA00005262"/>
    </source>
</evidence>
<organism evidence="8">
    <name type="scientific">human gut metagenome</name>
    <dbReference type="NCBI Taxonomy" id="408170"/>
    <lineage>
        <taxon>unclassified sequences</taxon>
        <taxon>metagenomes</taxon>
        <taxon>organismal metagenomes</taxon>
    </lineage>
</organism>
<name>K1RAL7_9ZZZZ</name>
<evidence type="ECO:0000256" key="4">
    <source>
        <dbReference type="ARBA" id="ARBA00022692"/>
    </source>
</evidence>
<comment type="similarity">
    <text evidence="2">Belongs to the chromate ion transporter (CHR) (TC 2.A.51) family.</text>
</comment>
<dbReference type="AlphaFoldDB" id="K1RAL7"/>
<comment type="subcellular location">
    <subcellularLocation>
        <location evidence="1">Cell membrane</location>
        <topology evidence="1">Multi-pass membrane protein</topology>
    </subcellularLocation>
</comment>
<evidence type="ECO:0000256" key="1">
    <source>
        <dbReference type="ARBA" id="ARBA00004651"/>
    </source>
</evidence>
<dbReference type="Pfam" id="PF02417">
    <property type="entry name" value="Chromate_transp"/>
    <property type="match status" value="1"/>
</dbReference>
<dbReference type="InterPro" id="IPR052518">
    <property type="entry name" value="CHR_Transporter"/>
</dbReference>
<evidence type="ECO:0000256" key="5">
    <source>
        <dbReference type="ARBA" id="ARBA00022989"/>
    </source>
</evidence>
<keyword evidence="3" id="KW-1003">Cell membrane</keyword>
<keyword evidence="6 7" id="KW-0472">Membrane</keyword>
<feature type="transmembrane region" description="Helical" evidence="7">
    <location>
        <begin position="64"/>
        <end position="84"/>
    </location>
</feature>
<sequence>MVAVAESTPGPVAINSATYIGYKIAGFAGATMSTLAVSIPSFFVIYGISLFFDQFLSLRWVSCAFRGIQVCVIYLILTAGLKMLKSIF</sequence>
<keyword evidence="5 7" id="KW-1133">Transmembrane helix</keyword>
<dbReference type="PANTHER" id="PTHR43663">
    <property type="entry name" value="CHROMATE TRANSPORT PROTEIN-RELATED"/>
    <property type="match status" value="1"/>
</dbReference>
<evidence type="ECO:0000256" key="6">
    <source>
        <dbReference type="ARBA" id="ARBA00023136"/>
    </source>
</evidence>
<dbReference type="GO" id="GO:0005886">
    <property type="term" value="C:plasma membrane"/>
    <property type="evidence" value="ECO:0007669"/>
    <property type="project" value="UniProtKB-SubCell"/>
</dbReference>
<protein>
    <submittedName>
        <fullName evidence="8">Chromate transport protein</fullName>
    </submittedName>
</protein>
<dbReference type="EMBL" id="AJWY01013769">
    <property type="protein sequence ID" value="EKC45902.1"/>
    <property type="molecule type" value="Genomic_DNA"/>
</dbReference>
<keyword evidence="4 7" id="KW-0812">Transmembrane</keyword>
<evidence type="ECO:0000256" key="3">
    <source>
        <dbReference type="ARBA" id="ARBA00022475"/>
    </source>
</evidence>
<evidence type="ECO:0000313" key="8">
    <source>
        <dbReference type="EMBL" id="EKC45902.1"/>
    </source>
</evidence>
<gene>
    <name evidence="8" type="ORF">LEA_20042</name>
</gene>
<dbReference type="PANTHER" id="PTHR43663:SF1">
    <property type="entry name" value="CHROMATE TRANSPORTER"/>
    <property type="match status" value="1"/>
</dbReference>
<feature type="transmembrane region" description="Helical" evidence="7">
    <location>
        <begin position="24"/>
        <end position="52"/>
    </location>
</feature>
<proteinExistence type="inferred from homology"/>
<comment type="caution">
    <text evidence="8">The sequence shown here is derived from an EMBL/GenBank/DDBJ whole genome shotgun (WGS) entry which is preliminary data.</text>
</comment>
<reference evidence="8" key="1">
    <citation type="journal article" date="2013" name="Environ. Microbiol.">
        <title>Microbiota from the distal guts of lean and obese adolescents exhibit partial functional redundancy besides clear differences in community structure.</title>
        <authorList>
            <person name="Ferrer M."/>
            <person name="Ruiz A."/>
            <person name="Lanza F."/>
            <person name="Haange S.B."/>
            <person name="Oberbach A."/>
            <person name="Till H."/>
            <person name="Bargiela R."/>
            <person name="Campoy C."/>
            <person name="Segura M.T."/>
            <person name="Richter M."/>
            <person name="von Bergen M."/>
            <person name="Seifert J."/>
            <person name="Suarez A."/>
        </authorList>
    </citation>
    <scope>NUCLEOTIDE SEQUENCE</scope>
</reference>
<dbReference type="GO" id="GO:0015109">
    <property type="term" value="F:chromate transmembrane transporter activity"/>
    <property type="evidence" value="ECO:0007669"/>
    <property type="project" value="InterPro"/>
</dbReference>
<dbReference type="InterPro" id="IPR003370">
    <property type="entry name" value="Chromate_transpt"/>
</dbReference>
<evidence type="ECO:0000256" key="7">
    <source>
        <dbReference type="SAM" id="Phobius"/>
    </source>
</evidence>
<accession>K1RAL7</accession>